<dbReference type="EMBL" id="JAIWWW010000009">
    <property type="protein sequence ID" value="MCA4522677.1"/>
    <property type="molecule type" value="Genomic_DNA"/>
</dbReference>
<evidence type="ECO:0000256" key="1">
    <source>
        <dbReference type="ARBA" id="ARBA00022485"/>
    </source>
</evidence>
<proteinExistence type="predicted"/>
<dbReference type="Pfam" id="PF12831">
    <property type="entry name" value="FAD_oxidored"/>
    <property type="match status" value="1"/>
</dbReference>
<dbReference type="Proteomes" id="UP001198461">
    <property type="component" value="Unassembled WGS sequence"/>
</dbReference>
<reference evidence="6" key="1">
    <citation type="submission" date="2023-08" db="EMBL/GenBank/DDBJ databases">
        <title>Mucin Metabolism Genes Underlie the Key Renovations of Bacteroides xylanisolvens Genomes in Captive Great Apes.</title>
        <authorList>
            <person name="Nishida A.H."/>
        </authorList>
    </citation>
    <scope>NUCLEOTIDE SEQUENCE</scope>
    <source>
        <strain evidence="7">P13.H9</strain>
        <strain evidence="6">P19.10B</strain>
    </source>
</reference>
<dbReference type="GO" id="GO:0016491">
    <property type="term" value="F:oxidoreductase activity"/>
    <property type="evidence" value="ECO:0007669"/>
    <property type="project" value="UniProtKB-KW"/>
</dbReference>
<dbReference type="RefSeq" id="WP_128859075.1">
    <property type="nucleotide sequence ID" value="NZ_CP072212.1"/>
</dbReference>
<protein>
    <submittedName>
        <fullName evidence="6">FAD-dependent oxidoreductase</fullName>
    </submittedName>
</protein>
<keyword evidence="4" id="KW-0408">Iron</keyword>
<dbReference type="PANTHER" id="PTHR43498:SF1">
    <property type="entry name" value="COB--COM HETERODISULFIDE REDUCTASE IRON-SULFUR SUBUNIT A"/>
    <property type="match status" value="1"/>
</dbReference>
<evidence type="ECO:0000313" key="7">
    <source>
        <dbReference type="EMBL" id="MCA4705364.1"/>
    </source>
</evidence>
<evidence type="ECO:0000313" key="8">
    <source>
        <dbReference type="Proteomes" id="UP001197958"/>
    </source>
</evidence>
<dbReference type="PANTHER" id="PTHR43498">
    <property type="entry name" value="FERREDOXIN:COB-COM HETERODISULFIDE REDUCTASE SUBUNIT A"/>
    <property type="match status" value="1"/>
</dbReference>
<dbReference type="Gene3D" id="2.60.120.260">
    <property type="entry name" value="Galactose-binding domain-like"/>
    <property type="match status" value="1"/>
</dbReference>
<dbReference type="InterPro" id="IPR039650">
    <property type="entry name" value="HdrA-like"/>
</dbReference>
<evidence type="ECO:0000313" key="6">
    <source>
        <dbReference type="EMBL" id="MCA4522677.1"/>
    </source>
</evidence>
<dbReference type="GO" id="GO:0046872">
    <property type="term" value="F:metal ion binding"/>
    <property type="evidence" value="ECO:0007669"/>
    <property type="project" value="UniProtKB-KW"/>
</dbReference>
<keyword evidence="5" id="KW-0411">Iron-sulfur</keyword>
<evidence type="ECO:0000256" key="5">
    <source>
        <dbReference type="ARBA" id="ARBA00023014"/>
    </source>
</evidence>
<dbReference type="InterPro" id="IPR036188">
    <property type="entry name" value="FAD/NAD-bd_sf"/>
</dbReference>
<accession>A0AAW4SJF0</accession>
<comment type="caution">
    <text evidence="6">The sequence shown here is derived from an EMBL/GenBank/DDBJ whole genome shotgun (WGS) entry which is preliminary data.</text>
</comment>
<keyword evidence="3" id="KW-0560">Oxidoreductase</keyword>
<evidence type="ECO:0000256" key="2">
    <source>
        <dbReference type="ARBA" id="ARBA00022723"/>
    </source>
</evidence>
<dbReference type="EMBL" id="JAIWYE010000031">
    <property type="protein sequence ID" value="MCA4705364.1"/>
    <property type="molecule type" value="Genomic_DNA"/>
</dbReference>
<dbReference type="Proteomes" id="UP001197958">
    <property type="component" value="Unassembled WGS sequence"/>
</dbReference>
<dbReference type="SUPFAM" id="SSF51905">
    <property type="entry name" value="FAD/NAD(P)-binding domain"/>
    <property type="match status" value="1"/>
</dbReference>
<dbReference type="AlphaFoldDB" id="A0AAW4SJF0"/>
<keyword evidence="1" id="KW-0004">4Fe-4S</keyword>
<evidence type="ECO:0000256" key="3">
    <source>
        <dbReference type="ARBA" id="ARBA00023002"/>
    </source>
</evidence>
<organism evidence="6 8">
    <name type="scientific">Bacteroides xylanisolvens</name>
    <dbReference type="NCBI Taxonomy" id="371601"/>
    <lineage>
        <taxon>Bacteria</taxon>
        <taxon>Pseudomonadati</taxon>
        <taxon>Bacteroidota</taxon>
        <taxon>Bacteroidia</taxon>
        <taxon>Bacteroidales</taxon>
        <taxon>Bacteroidaceae</taxon>
        <taxon>Bacteroides</taxon>
    </lineage>
</organism>
<evidence type="ECO:0000256" key="4">
    <source>
        <dbReference type="ARBA" id="ARBA00023004"/>
    </source>
</evidence>
<gene>
    <name evidence="7" type="ORF">LD004_17315</name>
    <name evidence="6" type="ORF">LDZ35_05550</name>
</gene>
<keyword evidence="2" id="KW-0479">Metal-binding</keyword>
<dbReference type="GO" id="GO:0051539">
    <property type="term" value="F:4 iron, 4 sulfur cluster binding"/>
    <property type="evidence" value="ECO:0007669"/>
    <property type="project" value="UniProtKB-KW"/>
</dbReference>
<dbReference type="Gene3D" id="3.50.50.60">
    <property type="entry name" value="FAD/NAD(P)-binding domain"/>
    <property type="match status" value="1"/>
</dbReference>
<name>A0AAW4SJF0_9BACE</name>
<sequence length="642" mass="72613">MKRREFLKKSFLTTTFLSCGGFSIASQGNEFKPREYWPKRDDNWKYMGKKDTSTVKREKEYTFDVAVIGGGVAGLCAAVSAARHGAKTVLVQNRPVLGGNASSEIHVPINGSYHFKNKFGVDRETGIVEEIQLENRYYNVQNSWEVWDHVMYDYVTRQENLTLMLNTQAMEAVMDGNSIKKAICFQFSTESKIIISADVFIDCSGDGALAASAGAEYRTGREGKAEFNEKYAPDEPDGWVMGDSIQFSSKDMGYPVPFNPPSFAIKYDPSKANKRNITQLSCGFWWVELGSDLDIVDVTEENRHKLLGYLYGAWDYVKNSGKFPEAANLVLDWVGSVPGRRESRRFMGDYILNENDLTKFTHFDDAIAYGGGWSLDEHCPGGILNDKEPASYFHQRFEKMFEIPYRCLYSKNIDNLMFAGRNVSVTHIALSATRLIAICGLMGQAAGTAAAMCMEYKVSPRGIYKKYIEELQERLLRDDCYIPNRPANDEADLARKAKIEASSTTSGNVALLTDGYSRDEVDHIHHWQSDGLNPDLTLAWEKPVSLSSVEIKCDSNLHTEIQIHPNIEKRRKQRPGMPVELVKKVSVEAEVNGVWKELTEIDNNLHRLIKLEFSPVRTSKIRLNLKETYSASDIKLFEVRCY</sequence>